<organism evidence="1 2">
    <name type="scientific">Solanum commersonii</name>
    <name type="common">Commerson's wild potato</name>
    <name type="synonym">Commerson's nightshade</name>
    <dbReference type="NCBI Taxonomy" id="4109"/>
    <lineage>
        <taxon>Eukaryota</taxon>
        <taxon>Viridiplantae</taxon>
        <taxon>Streptophyta</taxon>
        <taxon>Embryophyta</taxon>
        <taxon>Tracheophyta</taxon>
        <taxon>Spermatophyta</taxon>
        <taxon>Magnoliopsida</taxon>
        <taxon>eudicotyledons</taxon>
        <taxon>Gunneridae</taxon>
        <taxon>Pentapetalae</taxon>
        <taxon>asterids</taxon>
        <taxon>lamiids</taxon>
        <taxon>Solanales</taxon>
        <taxon>Solanaceae</taxon>
        <taxon>Solanoideae</taxon>
        <taxon>Solaneae</taxon>
        <taxon>Solanum</taxon>
    </lineage>
</organism>
<dbReference type="Proteomes" id="UP000824120">
    <property type="component" value="Chromosome 2"/>
</dbReference>
<proteinExistence type="predicted"/>
<gene>
    <name evidence="1" type="ORF">H5410_006636</name>
</gene>
<sequence length="59" mass="6395">MVAQTEKADMEAAAVGMEAARPSLQLRTTFLYCCDGGVAWRRSGMVAWRQSGMGGDGRR</sequence>
<reference evidence="1 2" key="1">
    <citation type="submission" date="2020-09" db="EMBL/GenBank/DDBJ databases">
        <title>De no assembly of potato wild relative species, Solanum commersonii.</title>
        <authorList>
            <person name="Cho K."/>
        </authorList>
    </citation>
    <scope>NUCLEOTIDE SEQUENCE [LARGE SCALE GENOMIC DNA]</scope>
    <source>
        <strain evidence="1">LZ3.2</strain>
        <tissue evidence="1">Leaf</tissue>
    </source>
</reference>
<name>A0A9J6AB33_SOLCO</name>
<dbReference type="EMBL" id="JACXVP010000002">
    <property type="protein sequence ID" value="KAG5621418.1"/>
    <property type="molecule type" value="Genomic_DNA"/>
</dbReference>
<accession>A0A9J6AB33</accession>
<comment type="caution">
    <text evidence="1">The sequence shown here is derived from an EMBL/GenBank/DDBJ whole genome shotgun (WGS) entry which is preliminary data.</text>
</comment>
<evidence type="ECO:0000313" key="2">
    <source>
        <dbReference type="Proteomes" id="UP000824120"/>
    </source>
</evidence>
<dbReference type="AlphaFoldDB" id="A0A9J6AB33"/>
<keyword evidence="2" id="KW-1185">Reference proteome</keyword>
<evidence type="ECO:0000313" key="1">
    <source>
        <dbReference type="EMBL" id="KAG5621418.1"/>
    </source>
</evidence>
<protein>
    <submittedName>
        <fullName evidence="1">Uncharacterized protein</fullName>
    </submittedName>
</protein>